<feature type="domain" description="ISXO2-like transposase" evidence="1">
    <location>
        <begin position="126"/>
        <end position="270"/>
    </location>
</feature>
<dbReference type="InterPro" id="IPR053164">
    <property type="entry name" value="IS1016-like_transposase"/>
</dbReference>
<dbReference type="EMBL" id="HACA01012101">
    <property type="protein sequence ID" value="CDW29462.1"/>
    <property type="molecule type" value="Transcribed_RNA"/>
</dbReference>
<proteinExistence type="predicted"/>
<accession>A0A0K2TUX6</accession>
<dbReference type="PANTHER" id="PTHR47163">
    <property type="entry name" value="DDE_TNP_IS1595 DOMAIN-CONTAINING PROTEIN"/>
    <property type="match status" value="1"/>
</dbReference>
<dbReference type="PANTHER" id="PTHR47163:SF2">
    <property type="entry name" value="SI:DKEY-17M8.2"/>
    <property type="match status" value="1"/>
</dbReference>
<evidence type="ECO:0000313" key="2">
    <source>
        <dbReference type="EMBL" id="CDW29462.1"/>
    </source>
</evidence>
<protein>
    <submittedName>
        <fullName evidence="2">Putative LOC101846883 [Aplysia californica]</fullName>
    </submittedName>
</protein>
<name>A0A0K2TUX6_LEPSM</name>
<dbReference type="SMART" id="SM01126">
    <property type="entry name" value="DDE_Tnp_IS1595"/>
    <property type="match status" value="1"/>
</dbReference>
<dbReference type="InterPro" id="IPR024445">
    <property type="entry name" value="Tnp_ISXO2-like"/>
</dbReference>
<dbReference type="OrthoDB" id="6379547at2759"/>
<evidence type="ECO:0000259" key="1">
    <source>
        <dbReference type="SMART" id="SM01126"/>
    </source>
</evidence>
<dbReference type="AlphaFoldDB" id="A0A0K2TUX6"/>
<reference evidence="2" key="1">
    <citation type="submission" date="2014-05" db="EMBL/GenBank/DDBJ databases">
        <authorList>
            <person name="Chronopoulou M."/>
        </authorList>
    </citation>
    <scope>NUCLEOTIDE SEQUENCE</scope>
    <source>
        <tissue evidence="2">Whole organism</tissue>
    </source>
</reference>
<organism evidence="2">
    <name type="scientific">Lepeophtheirus salmonis</name>
    <name type="common">Salmon louse</name>
    <name type="synonym">Caligus salmonis</name>
    <dbReference type="NCBI Taxonomy" id="72036"/>
    <lineage>
        <taxon>Eukaryota</taxon>
        <taxon>Metazoa</taxon>
        <taxon>Ecdysozoa</taxon>
        <taxon>Arthropoda</taxon>
        <taxon>Crustacea</taxon>
        <taxon>Multicrustacea</taxon>
        <taxon>Hexanauplia</taxon>
        <taxon>Copepoda</taxon>
        <taxon>Siphonostomatoida</taxon>
        <taxon>Caligidae</taxon>
        <taxon>Lepeophtheirus</taxon>
    </lineage>
</organism>
<sequence length="294" mass="33865">MLNELVKITASEETSVTLLRRYDLLRSNPPNCEVCQGDMTEVKYRKTRIWRCTKHKTVRKTLRHGSFFERSKLDLSQLLLLLHLWVFETSIKDCATLTKIDKNTIIEWYRSIRQVCSDPIITSSYKIGGPGKIVQIDESLFGKTENNAPIQKCVFGGYCPENDEGFLSHIPDRSSEAILSTIQNMILPGSIIHSYDRETYRGIEELPMEPPYEHFVVNDDEDFVNPFPAWIHTTDVKCFLKNVKLAFNKMAGVHSSTLSSHLNEFMWRQKYGLTPDSCIENLFSHLSECYPITS</sequence>